<dbReference type="Pfam" id="PF01418">
    <property type="entry name" value="HTH_6"/>
    <property type="match status" value="1"/>
</dbReference>
<reference evidence="7" key="2">
    <citation type="submission" date="2020-09" db="EMBL/GenBank/DDBJ databases">
        <authorList>
            <person name="Sun Q."/>
            <person name="Zhou Y."/>
        </authorList>
    </citation>
    <scope>NUCLEOTIDE SEQUENCE</scope>
    <source>
        <strain evidence="7">CGMCC 1.15725</strain>
    </source>
</reference>
<name>A0A8J2YZH3_9PROT</name>
<dbReference type="SUPFAM" id="SSF46689">
    <property type="entry name" value="Homeodomain-like"/>
    <property type="match status" value="1"/>
</dbReference>
<dbReference type="InterPro" id="IPR000281">
    <property type="entry name" value="HTH_RpiR"/>
</dbReference>
<protein>
    <submittedName>
        <fullName evidence="7">Transcriptional regulator</fullName>
    </submittedName>
</protein>
<evidence type="ECO:0000313" key="7">
    <source>
        <dbReference type="EMBL" id="GGF46222.1"/>
    </source>
</evidence>
<dbReference type="Proteomes" id="UP000646365">
    <property type="component" value="Unassembled WGS sequence"/>
</dbReference>
<dbReference type="SUPFAM" id="SSF53697">
    <property type="entry name" value="SIS domain"/>
    <property type="match status" value="1"/>
</dbReference>
<keyword evidence="3" id="KW-0804">Transcription</keyword>
<dbReference type="PROSITE" id="PS51464">
    <property type="entry name" value="SIS"/>
    <property type="match status" value="1"/>
</dbReference>
<dbReference type="Gene3D" id="3.40.50.10490">
    <property type="entry name" value="Glucose-6-phosphate isomerase like protein, domain 1"/>
    <property type="match status" value="1"/>
</dbReference>
<dbReference type="InterPro" id="IPR001347">
    <property type="entry name" value="SIS_dom"/>
</dbReference>
<evidence type="ECO:0000259" key="5">
    <source>
        <dbReference type="PROSITE" id="PS51071"/>
    </source>
</evidence>
<sequence length="307" mass="32417">MSAAVPPLPSDSPALRRIAEIYPELSETYRRAAALVLRQPLEAATMSIVQLAEAAQISTATANRFVKALGFAGYAEFRAALVAALTSAAAPVERLRSAKAEGLGTPTIVRRTLEEDMANLEATLGGLTDAASERAVDLICRAGRIYTLGFGSSAYLAGFAAHRLQPFCEDVHGVSGEGGTEEAARRLFRAGAGDLILVFSFPRYSRDAVELALVGRERGAAVLSITDAPSSPLVPVSTLCLIAAATRRVLVTSHSAAIALVDALAAAAAQRREPALADYARLTEHVSPYLTPPEPRPASKERTPRQE</sequence>
<feature type="compositionally biased region" description="Basic and acidic residues" evidence="4">
    <location>
        <begin position="297"/>
        <end position="307"/>
    </location>
</feature>
<evidence type="ECO:0000313" key="8">
    <source>
        <dbReference type="Proteomes" id="UP000646365"/>
    </source>
</evidence>
<comment type="caution">
    <text evidence="7">The sequence shown here is derived from an EMBL/GenBank/DDBJ whole genome shotgun (WGS) entry which is preliminary data.</text>
</comment>
<dbReference type="AlphaFoldDB" id="A0A8J2YZH3"/>
<feature type="region of interest" description="Disordered" evidence="4">
    <location>
        <begin position="287"/>
        <end position="307"/>
    </location>
</feature>
<dbReference type="GO" id="GO:0003677">
    <property type="term" value="F:DNA binding"/>
    <property type="evidence" value="ECO:0007669"/>
    <property type="project" value="UniProtKB-KW"/>
</dbReference>
<dbReference type="PROSITE" id="PS51071">
    <property type="entry name" value="HTH_RPIR"/>
    <property type="match status" value="1"/>
</dbReference>
<dbReference type="EMBL" id="BMJQ01000023">
    <property type="protein sequence ID" value="GGF46222.1"/>
    <property type="molecule type" value="Genomic_DNA"/>
</dbReference>
<dbReference type="GO" id="GO:0097367">
    <property type="term" value="F:carbohydrate derivative binding"/>
    <property type="evidence" value="ECO:0007669"/>
    <property type="project" value="InterPro"/>
</dbReference>
<dbReference type="GO" id="GO:1901135">
    <property type="term" value="P:carbohydrate derivative metabolic process"/>
    <property type="evidence" value="ECO:0007669"/>
    <property type="project" value="InterPro"/>
</dbReference>
<evidence type="ECO:0000256" key="1">
    <source>
        <dbReference type="ARBA" id="ARBA00023015"/>
    </source>
</evidence>
<dbReference type="Pfam" id="PF01380">
    <property type="entry name" value="SIS"/>
    <property type="match status" value="1"/>
</dbReference>
<accession>A0A8J2YZH3</accession>
<evidence type="ECO:0000256" key="3">
    <source>
        <dbReference type="ARBA" id="ARBA00023163"/>
    </source>
</evidence>
<dbReference type="InterPro" id="IPR009057">
    <property type="entry name" value="Homeodomain-like_sf"/>
</dbReference>
<dbReference type="CDD" id="cd05013">
    <property type="entry name" value="SIS_RpiR"/>
    <property type="match status" value="1"/>
</dbReference>
<dbReference type="InterPro" id="IPR046348">
    <property type="entry name" value="SIS_dom_sf"/>
</dbReference>
<keyword evidence="1" id="KW-0805">Transcription regulation</keyword>
<dbReference type="RefSeq" id="WP_189051964.1">
    <property type="nucleotide sequence ID" value="NZ_BMJQ01000023.1"/>
</dbReference>
<dbReference type="Gene3D" id="1.10.10.10">
    <property type="entry name" value="Winged helix-like DNA-binding domain superfamily/Winged helix DNA-binding domain"/>
    <property type="match status" value="1"/>
</dbReference>
<dbReference type="PANTHER" id="PTHR30514">
    <property type="entry name" value="GLUCOKINASE"/>
    <property type="match status" value="1"/>
</dbReference>
<keyword evidence="2" id="KW-0238">DNA-binding</keyword>
<feature type="domain" description="HTH rpiR-type" evidence="5">
    <location>
        <begin position="12"/>
        <end position="88"/>
    </location>
</feature>
<evidence type="ECO:0000256" key="2">
    <source>
        <dbReference type="ARBA" id="ARBA00023125"/>
    </source>
</evidence>
<organism evidence="7 8">
    <name type="scientific">Aliidongia dinghuensis</name>
    <dbReference type="NCBI Taxonomy" id="1867774"/>
    <lineage>
        <taxon>Bacteria</taxon>
        <taxon>Pseudomonadati</taxon>
        <taxon>Pseudomonadota</taxon>
        <taxon>Alphaproteobacteria</taxon>
        <taxon>Rhodospirillales</taxon>
        <taxon>Dongiaceae</taxon>
        <taxon>Aliidongia</taxon>
    </lineage>
</organism>
<reference evidence="7" key="1">
    <citation type="journal article" date="2014" name="Int. J. Syst. Evol. Microbiol.">
        <title>Complete genome sequence of Corynebacterium casei LMG S-19264T (=DSM 44701T), isolated from a smear-ripened cheese.</title>
        <authorList>
            <consortium name="US DOE Joint Genome Institute (JGI-PGF)"/>
            <person name="Walter F."/>
            <person name="Albersmeier A."/>
            <person name="Kalinowski J."/>
            <person name="Ruckert C."/>
        </authorList>
    </citation>
    <scope>NUCLEOTIDE SEQUENCE</scope>
    <source>
        <strain evidence="7">CGMCC 1.15725</strain>
    </source>
</reference>
<dbReference type="InterPro" id="IPR036388">
    <property type="entry name" value="WH-like_DNA-bd_sf"/>
</dbReference>
<feature type="domain" description="SIS" evidence="6">
    <location>
        <begin position="135"/>
        <end position="274"/>
    </location>
</feature>
<evidence type="ECO:0000256" key="4">
    <source>
        <dbReference type="SAM" id="MobiDB-lite"/>
    </source>
</evidence>
<dbReference type="GO" id="GO:0003700">
    <property type="term" value="F:DNA-binding transcription factor activity"/>
    <property type="evidence" value="ECO:0007669"/>
    <property type="project" value="InterPro"/>
</dbReference>
<gene>
    <name evidence="7" type="ORF">GCM10011611_60880</name>
</gene>
<keyword evidence="8" id="KW-1185">Reference proteome</keyword>
<proteinExistence type="predicted"/>
<dbReference type="InterPro" id="IPR047640">
    <property type="entry name" value="RpiR-like"/>
</dbReference>
<dbReference type="InterPro" id="IPR035472">
    <property type="entry name" value="RpiR-like_SIS"/>
</dbReference>
<evidence type="ECO:0000259" key="6">
    <source>
        <dbReference type="PROSITE" id="PS51464"/>
    </source>
</evidence>